<dbReference type="GO" id="GO:0032968">
    <property type="term" value="P:positive regulation of transcription elongation by RNA polymerase II"/>
    <property type="evidence" value="ECO:0007669"/>
    <property type="project" value="TreeGrafter"/>
</dbReference>
<dbReference type="InParanoid" id="H2URZ9"/>
<feature type="domain" description="RNA polymerase II elongation factor ELL N-terminal" evidence="1">
    <location>
        <begin position="6"/>
        <end position="158"/>
    </location>
</feature>
<dbReference type="GO" id="GO:0008023">
    <property type="term" value="C:transcription elongation factor complex"/>
    <property type="evidence" value="ECO:0007669"/>
    <property type="project" value="InterPro"/>
</dbReference>
<dbReference type="InterPro" id="IPR019464">
    <property type="entry name" value="ELL_N"/>
</dbReference>
<evidence type="ECO:0000259" key="1">
    <source>
        <dbReference type="Pfam" id="PF10390"/>
    </source>
</evidence>
<dbReference type="GeneTree" id="ENSGT00940000155914"/>
<dbReference type="Pfam" id="PF10390">
    <property type="entry name" value="ELL"/>
    <property type="match status" value="1"/>
</dbReference>
<evidence type="ECO:0000313" key="3">
    <source>
        <dbReference type="Proteomes" id="UP000005226"/>
    </source>
</evidence>
<dbReference type="OMA" id="FKGNQGI"/>
<dbReference type="GO" id="GO:0042795">
    <property type="term" value="P:snRNA transcription by RNA polymerase II"/>
    <property type="evidence" value="ECO:0007669"/>
    <property type="project" value="TreeGrafter"/>
</dbReference>
<dbReference type="STRING" id="31033.ENSTRUP00000039722"/>
<dbReference type="Ensembl" id="ENSTRUT00000039863.3">
    <property type="protein sequence ID" value="ENSTRUP00000039722.3"/>
    <property type="gene ID" value="ENSTRUG00000015535.3"/>
</dbReference>
<proteinExistence type="predicted"/>
<organism evidence="2 3">
    <name type="scientific">Takifugu rubripes</name>
    <name type="common">Japanese pufferfish</name>
    <name type="synonym">Fugu rubripes</name>
    <dbReference type="NCBI Taxonomy" id="31033"/>
    <lineage>
        <taxon>Eukaryota</taxon>
        <taxon>Metazoa</taxon>
        <taxon>Chordata</taxon>
        <taxon>Craniata</taxon>
        <taxon>Vertebrata</taxon>
        <taxon>Euteleostomi</taxon>
        <taxon>Actinopterygii</taxon>
        <taxon>Neopterygii</taxon>
        <taxon>Teleostei</taxon>
        <taxon>Neoteleostei</taxon>
        <taxon>Acanthomorphata</taxon>
        <taxon>Eupercaria</taxon>
        <taxon>Tetraodontiformes</taxon>
        <taxon>Tetradontoidea</taxon>
        <taxon>Tetraodontidae</taxon>
        <taxon>Takifugu</taxon>
    </lineage>
</organism>
<dbReference type="InterPro" id="IPR031176">
    <property type="entry name" value="ELL/occludin"/>
</dbReference>
<dbReference type="GO" id="GO:0006368">
    <property type="term" value="P:transcription elongation by RNA polymerase II"/>
    <property type="evidence" value="ECO:0007669"/>
    <property type="project" value="InterPro"/>
</dbReference>
<dbReference type="GO" id="GO:0000987">
    <property type="term" value="F:cis-regulatory region sequence-specific DNA binding"/>
    <property type="evidence" value="ECO:0007669"/>
    <property type="project" value="TreeGrafter"/>
</dbReference>
<sequence length="162" mass="17346">MATLRETRTYGLSGGPSRGNVSVFHVKLTDSAAKAIDGFRNSEGWSARPTISFSGSRGSITVPCSEGGDQLRIFTFGLTNVASDKLQGTFDCVQQLATGSAEELSCLGVIRKKLKVDATDDSYAKARQSMAQAEEETRSQRAIVIKGVGRDRDRGRCKAPPA</sequence>
<dbReference type="Proteomes" id="UP000005226">
    <property type="component" value="Chromosome 2"/>
</dbReference>
<evidence type="ECO:0000313" key="2">
    <source>
        <dbReference type="Ensembl" id="ENSTRUP00000039722.3"/>
    </source>
</evidence>
<reference evidence="2" key="2">
    <citation type="submission" date="2025-08" db="UniProtKB">
        <authorList>
            <consortium name="Ensembl"/>
        </authorList>
    </citation>
    <scope>IDENTIFICATION</scope>
</reference>
<dbReference type="eggNOG" id="KOG4796">
    <property type="taxonomic scope" value="Eukaryota"/>
</dbReference>
<dbReference type="PANTHER" id="PTHR23288:SF9">
    <property type="entry name" value="RNA POLYMERASE II ELONGATION FACTOR ELL"/>
    <property type="match status" value="1"/>
</dbReference>
<accession>H2URZ9</accession>
<keyword evidence="3" id="KW-1185">Reference proteome</keyword>
<dbReference type="PANTHER" id="PTHR23288">
    <property type="entry name" value="OCCLUDIN AND RNA POLYMERASE II ELONGATION FACTOR ELL"/>
    <property type="match status" value="1"/>
</dbReference>
<name>H2URZ9_TAKRU</name>
<reference evidence="2 3" key="1">
    <citation type="journal article" date="2011" name="Genome Biol. Evol.">
        <title>Integration of the genetic map and genome assembly of fugu facilitates insights into distinct features of genome evolution in teleosts and mammals.</title>
        <authorList>
            <person name="Kai W."/>
            <person name="Kikuchi K."/>
            <person name="Tohari S."/>
            <person name="Chew A.K."/>
            <person name="Tay A."/>
            <person name="Fujiwara A."/>
            <person name="Hosoya S."/>
            <person name="Suetake H."/>
            <person name="Naruse K."/>
            <person name="Brenner S."/>
            <person name="Suzuki Y."/>
            <person name="Venkatesh B."/>
        </authorList>
    </citation>
    <scope>NUCLEOTIDE SEQUENCE [LARGE SCALE GENOMIC DNA]</scope>
</reference>
<reference evidence="2" key="3">
    <citation type="submission" date="2025-09" db="UniProtKB">
        <authorList>
            <consortium name="Ensembl"/>
        </authorList>
    </citation>
    <scope>IDENTIFICATION</scope>
</reference>
<protein>
    <recommendedName>
        <fullName evidence="1">RNA polymerase II elongation factor ELL N-terminal domain-containing protein</fullName>
    </recommendedName>
</protein>
<dbReference type="AlphaFoldDB" id="H2URZ9"/>